<dbReference type="SUPFAM" id="SSF51735">
    <property type="entry name" value="NAD(P)-binding Rossmann-fold domains"/>
    <property type="match status" value="1"/>
</dbReference>
<protein>
    <recommendedName>
        <fullName evidence="1">NAD-dependent epimerase/dehydratase domain-containing protein</fullName>
    </recommendedName>
</protein>
<dbReference type="AlphaFoldDB" id="A0A0P6XCQ9"/>
<dbReference type="OrthoDB" id="9803061at2"/>
<proteinExistence type="predicted"/>
<dbReference type="STRING" id="70996.SE18_25350"/>
<organism evidence="2 3">
    <name type="scientific">Herpetosiphon geysericola</name>
    <dbReference type="NCBI Taxonomy" id="70996"/>
    <lineage>
        <taxon>Bacteria</taxon>
        <taxon>Bacillati</taxon>
        <taxon>Chloroflexota</taxon>
        <taxon>Chloroflexia</taxon>
        <taxon>Herpetosiphonales</taxon>
        <taxon>Herpetosiphonaceae</taxon>
        <taxon>Herpetosiphon</taxon>
    </lineage>
</organism>
<dbReference type="PANTHER" id="PTHR48079:SF6">
    <property type="entry name" value="NAD(P)-BINDING DOMAIN-CONTAINING PROTEIN-RELATED"/>
    <property type="match status" value="1"/>
</dbReference>
<feature type="domain" description="NAD-dependent epimerase/dehydratase" evidence="1">
    <location>
        <begin position="3"/>
        <end position="222"/>
    </location>
</feature>
<dbReference type="PANTHER" id="PTHR48079">
    <property type="entry name" value="PROTEIN YEEZ"/>
    <property type="match status" value="1"/>
</dbReference>
<evidence type="ECO:0000313" key="2">
    <source>
        <dbReference type="EMBL" id="KPL80361.1"/>
    </source>
</evidence>
<dbReference type="RefSeq" id="WP_054537259.1">
    <property type="nucleotide sequence ID" value="NZ_LGKP01000040.1"/>
</dbReference>
<name>A0A0P6XCQ9_9CHLR</name>
<evidence type="ECO:0000313" key="3">
    <source>
        <dbReference type="Proteomes" id="UP000050277"/>
    </source>
</evidence>
<gene>
    <name evidence="2" type="ORF">SE18_25350</name>
</gene>
<dbReference type="Pfam" id="PF01370">
    <property type="entry name" value="Epimerase"/>
    <property type="match status" value="1"/>
</dbReference>
<dbReference type="GO" id="GO:0004029">
    <property type="term" value="F:aldehyde dehydrogenase (NAD+) activity"/>
    <property type="evidence" value="ECO:0007669"/>
    <property type="project" value="TreeGrafter"/>
</dbReference>
<dbReference type="Gene3D" id="3.40.50.720">
    <property type="entry name" value="NAD(P)-binding Rossmann-like Domain"/>
    <property type="match status" value="1"/>
</dbReference>
<dbReference type="InterPro" id="IPR036291">
    <property type="entry name" value="NAD(P)-bd_dom_sf"/>
</dbReference>
<comment type="caution">
    <text evidence="2">The sequence shown here is derived from an EMBL/GenBank/DDBJ whole genome shotgun (WGS) entry which is preliminary data.</text>
</comment>
<dbReference type="GO" id="GO:0005737">
    <property type="term" value="C:cytoplasm"/>
    <property type="evidence" value="ECO:0007669"/>
    <property type="project" value="TreeGrafter"/>
</dbReference>
<reference evidence="2 3" key="1">
    <citation type="submission" date="2015-07" db="EMBL/GenBank/DDBJ databases">
        <title>Whole genome sequence of Herpetosiphon geysericola DSM 7119.</title>
        <authorList>
            <person name="Hemp J."/>
            <person name="Ward L.M."/>
            <person name="Pace L.A."/>
            <person name="Fischer W.W."/>
        </authorList>
    </citation>
    <scope>NUCLEOTIDE SEQUENCE [LARGE SCALE GENOMIC DNA]</scope>
    <source>
        <strain evidence="2 3">DSM 7119</strain>
    </source>
</reference>
<dbReference type="InterPro" id="IPR001509">
    <property type="entry name" value="Epimerase_deHydtase"/>
</dbReference>
<dbReference type="InterPro" id="IPR051783">
    <property type="entry name" value="NAD(P)-dependent_oxidoreduct"/>
</dbReference>
<evidence type="ECO:0000259" key="1">
    <source>
        <dbReference type="Pfam" id="PF01370"/>
    </source>
</evidence>
<dbReference type="Proteomes" id="UP000050277">
    <property type="component" value="Unassembled WGS sequence"/>
</dbReference>
<keyword evidence="3" id="KW-1185">Reference proteome</keyword>
<sequence>MRILVTGATGFLGSHTALALQKAGHTVLGLGRRWQQVPQLVRAGIEPITADLRERDAVIAACAGCDLVVHSGALSAPWGSRSDFQAINVDGTAHVLAGCAAHNIGRLVFISSPSVLSNGRDQLDLVDTAPYPARPISLYSASKQQAEQLVLAHPTPSVMLRPKAIFGEGDQALLPRIIAAARAGRLRQFGAGQNLVDLTYVENVVHAIELALTAPAALGKAYTITNAEHPQLWAVIRRVLAELGVQSQLRPMPLPVALLMARIMESISAVTKREPLLTRYSVLALARSQTHSIVAAQHDLGYQPQISLELGIQRTIAALKQPTKVD</sequence>
<accession>A0A0P6XCQ9</accession>
<dbReference type="EMBL" id="LGKP01000040">
    <property type="protein sequence ID" value="KPL80361.1"/>
    <property type="molecule type" value="Genomic_DNA"/>
</dbReference>